<proteinExistence type="inferred from homology"/>
<keyword evidence="5" id="KW-1185">Reference proteome</keyword>
<evidence type="ECO:0000313" key="4">
    <source>
        <dbReference type="EMBL" id="PIN03326.1"/>
    </source>
</evidence>
<dbReference type="InterPro" id="IPR023213">
    <property type="entry name" value="CAT-like_dom_sf"/>
</dbReference>
<evidence type="ECO:0000256" key="2">
    <source>
        <dbReference type="ARBA" id="ARBA00022679"/>
    </source>
</evidence>
<evidence type="ECO:0000313" key="5">
    <source>
        <dbReference type="Proteomes" id="UP000231279"/>
    </source>
</evidence>
<dbReference type="GO" id="GO:0050636">
    <property type="term" value="F:vinorine synthase activity"/>
    <property type="evidence" value="ECO:0007669"/>
    <property type="project" value="UniProtKB-EC"/>
</dbReference>
<evidence type="ECO:0000256" key="1">
    <source>
        <dbReference type="ARBA" id="ARBA00009861"/>
    </source>
</evidence>
<dbReference type="Gene3D" id="3.30.559.10">
    <property type="entry name" value="Chloramphenicol acetyltransferase-like domain"/>
    <property type="match status" value="1"/>
</dbReference>
<dbReference type="EC" id="2.3.1.160" evidence="4"/>
<keyword evidence="2 4" id="KW-0808">Transferase</keyword>
<dbReference type="OrthoDB" id="671439at2759"/>
<keyword evidence="3 4" id="KW-0012">Acyltransferase</keyword>
<reference evidence="5" key="1">
    <citation type="journal article" date="2018" name="Gigascience">
        <title>Genome assembly of the Pink Ipe (Handroanthus impetiginosus, Bignoniaceae), a highly valued, ecologically keystone Neotropical timber forest tree.</title>
        <authorList>
            <person name="Silva-Junior O.B."/>
            <person name="Grattapaglia D."/>
            <person name="Novaes E."/>
            <person name="Collevatti R.G."/>
        </authorList>
    </citation>
    <scope>NUCLEOTIDE SEQUENCE [LARGE SCALE GENOMIC DNA]</scope>
    <source>
        <strain evidence="5">cv. UFG-1</strain>
    </source>
</reference>
<accession>A0A2G9GDF5</accession>
<name>A0A2G9GDF5_9LAMI</name>
<dbReference type="AlphaFoldDB" id="A0A2G9GDF5"/>
<comment type="caution">
    <text evidence="4">The sequence shown here is derived from an EMBL/GenBank/DDBJ whole genome shotgun (WGS) entry which is preliminary data.</text>
</comment>
<evidence type="ECO:0000256" key="3">
    <source>
        <dbReference type="ARBA" id="ARBA00023315"/>
    </source>
</evidence>
<dbReference type="EMBL" id="NKXS01005555">
    <property type="protein sequence ID" value="PIN03326.1"/>
    <property type="molecule type" value="Genomic_DNA"/>
</dbReference>
<organism evidence="4 5">
    <name type="scientific">Handroanthus impetiginosus</name>
    <dbReference type="NCBI Taxonomy" id="429701"/>
    <lineage>
        <taxon>Eukaryota</taxon>
        <taxon>Viridiplantae</taxon>
        <taxon>Streptophyta</taxon>
        <taxon>Embryophyta</taxon>
        <taxon>Tracheophyta</taxon>
        <taxon>Spermatophyta</taxon>
        <taxon>Magnoliopsida</taxon>
        <taxon>eudicotyledons</taxon>
        <taxon>Gunneridae</taxon>
        <taxon>Pentapetalae</taxon>
        <taxon>asterids</taxon>
        <taxon>lamiids</taxon>
        <taxon>Lamiales</taxon>
        <taxon>Bignoniaceae</taxon>
        <taxon>Crescentiina</taxon>
        <taxon>Tabebuia alliance</taxon>
        <taxon>Handroanthus</taxon>
    </lineage>
</organism>
<gene>
    <name evidence="4" type="ORF">CDL12_24153</name>
</gene>
<sequence>MPPTSPILSLPTFSLTRAQAITPIPGHAFGNCWRPAFAILSQTEDSYDLITKLRHAITEINDGYIKKLQYEDYLSSLSKWIDFFKKDIHVCNFTSWCRFPMYKVCTMTLLFKNMVILMSSSSRDGIEAWVNFFFFFSNDKLVMNFIIANISVTNQ</sequence>
<dbReference type="STRING" id="429701.A0A2G9GDF5"/>
<dbReference type="PANTHER" id="PTHR31623:SF17">
    <property type="entry name" value="F21J9.9"/>
    <property type="match status" value="1"/>
</dbReference>
<protein>
    <submittedName>
        <fullName evidence="4">Vinorine synthase</fullName>
        <ecNumber evidence="4">2.3.1.160</ecNumber>
    </submittedName>
</protein>
<dbReference type="PANTHER" id="PTHR31623">
    <property type="entry name" value="F21J9.9"/>
    <property type="match status" value="1"/>
</dbReference>
<comment type="similarity">
    <text evidence="1">Belongs to the plant acyltransferase family.</text>
</comment>
<dbReference type="Proteomes" id="UP000231279">
    <property type="component" value="Unassembled WGS sequence"/>
</dbReference>